<sequence length="120" mass="14168">MNKQTYITEEEREKCRKVANAFLEIYQEDDVLVVDAGRFGFVKLQNYMPNEGFDSVTTYTDSRDMLEDLWQDWLITQLFALSKGTPMEDFTQEELLKILPTKKQKEFAYKKICFMNKAAI</sequence>
<dbReference type="AlphaFoldDB" id="A0A845QJ90"/>
<dbReference type="RefSeq" id="WP_160201808.1">
    <property type="nucleotide sequence ID" value="NZ_QXWK01000013.1"/>
</dbReference>
<evidence type="ECO:0000313" key="1">
    <source>
        <dbReference type="EMBL" id="NBH61524.1"/>
    </source>
</evidence>
<protein>
    <submittedName>
        <fullName evidence="1">Uncharacterized protein</fullName>
    </submittedName>
</protein>
<reference evidence="1 2" key="1">
    <citation type="submission" date="2018-08" db="EMBL/GenBank/DDBJ databases">
        <title>Murine metabolic-syndrome-specific gut microbial biobank.</title>
        <authorList>
            <person name="Liu C."/>
        </authorList>
    </citation>
    <scope>NUCLEOTIDE SEQUENCE [LARGE SCALE GENOMIC DNA]</scope>
    <source>
        <strain evidence="1 2">28</strain>
    </source>
</reference>
<organism evidence="1 2">
    <name type="scientific">Anaerotruncus colihominis</name>
    <dbReference type="NCBI Taxonomy" id="169435"/>
    <lineage>
        <taxon>Bacteria</taxon>
        <taxon>Bacillati</taxon>
        <taxon>Bacillota</taxon>
        <taxon>Clostridia</taxon>
        <taxon>Eubacteriales</taxon>
        <taxon>Oscillospiraceae</taxon>
        <taxon>Anaerotruncus</taxon>
    </lineage>
</organism>
<accession>A0A845QJ90</accession>
<dbReference type="Proteomes" id="UP000446866">
    <property type="component" value="Unassembled WGS sequence"/>
</dbReference>
<keyword evidence="2" id="KW-1185">Reference proteome</keyword>
<comment type="caution">
    <text evidence="1">The sequence shown here is derived from an EMBL/GenBank/DDBJ whole genome shotgun (WGS) entry which is preliminary data.</text>
</comment>
<gene>
    <name evidence="1" type="ORF">D0435_07660</name>
</gene>
<dbReference type="EMBL" id="QXWK01000013">
    <property type="protein sequence ID" value="NBH61524.1"/>
    <property type="molecule type" value="Genomic_DNA"/>
</dbReference>
<evidence type="ECO:0000313" key="2">
    <source>
        <dbReference type="Proteomes" id="UP000446866"/>
    </source>
</evidence>
<proteinExistence type="predicted"/>
<name>A0A845QJ90_9FIRM</name>